<name>A0ABY9EBR4_9GAMM</name>
<keyword evidence="2" id="KW-1185">Reference proteome</keyword>
<reference evidence="1 2" key="1">
    <citation type="submission" date="2022-05" db="EMBL/GenBank/DDBJ databases">
        <title>Microbulbifer sp. nov., isolated from sponge.</title>
        <authorList>
            <person name="Gao L."/>
        </authorList>
    </citation>
    <scope>NUCLEOTIDE SEQUENCE [LARGE SCALE GENOMIC DNA]</scope>
    <source>
        <strain evidence="1 2">MI-G</strain>
    </source>
</reference>
<keyword evidence="1" id="KW-0378">Hydrolase</keyword>
<dbReference type="EMBL" id="CP098023">
    <property type="protein sequence ID" value="WKD49597.1"/>
    <property type="molecule type" value="Genomic_DNA"/>
</dbReference>
<dbReference type="Pfam" id="PF10023">
    <property type="entry name" value="Aminopep"/>
    <property type="match status" value="1"/>
</dbReference>
<sequence>MYISIATPKLPKHSGALRAWALIVAAVLLGGCETVAYYSQAAAGQWRILSARQSIAALLEEPGTDAHLLAQLRLIQDIRAYAARELRLPVGEAYATYVALDSEYPIWNVFAAPEFSLVPKRWCYPIAGCASYRGYFRQSAAVAKAAQLRAQGYDVYLGAVPAYSTLGWFDDPALSSFVNWSPERLAGLLFHELAHRRVYIPGDTQFNESFATAVSEIAVPDWLKSQGLTSSATELRTETMAVRQLMLTARRQLESIYRTSQPVDLKRDQKAQVLRRLRRCYRTISADWPNPERYRVYIEKTNNATLALAAEYESQVPAFRQLYLESGSWEAFYTAAQRLGALDTVERAQRLRQLGAIYRRSRSGERAEAAYPVDACMAGKG</sequence>
<proteinExistence type="predicted"/>
<dbReference type="InterPro" id="IPR014553">
    <property type="entry name" value="Aminopept"/>
</dbReference>
<dbReference type="RefSeq" id="WP_301415450.1">
    <property type="nucleotide sequence ID" value="NZ_CP098023.1"/>
</dbReference>
<accession>A0ABY9EBR4</accession>
<evidence type="ECO:0000313" key="1">
    <source>
        <dbReference type="EMBL" id="WKD49597.1"/>
    </source>
</evidence>
<protein>
    <submittedName>
        <fullName evidence="1">Aminopeptidase</fullName>
    </submittedName>
</protein>
<dbReference type="PIRSF" id="PIRSF029285">
    <property type="entry name" value="Aminopept"/>
    <property type="match status" value="1"/>
</dbReference>
<dbReference type="GO" id="GO:0004177">
    <property type="term" value="F:aminopeptidase activity"/>
    <property type="evidence" value="ECO:0007669"/>
    <property type="project" value="UniProtKB-KW"/>
</dbReference>
<gene>
    <name evidence="1" type="ORF">M8T91_17170</name>
</gene>
<organism evidence="1 2">
    <name type="scientific">Microbulbifer spongiae</name>
    <dbReference type="NCBI Taxonomy" id="2944933"/>
    <lineage>
        <taxon>Bacteria</taxon>
        <taxon>Pseudomonadati</taxon>
        <taxon>Pseudomonadota</taxon>
        <taxon>Gammaproteobacteria</taxon>
        <taxon>Cellvibrionales</taxon>
        <taxon>Microbulbiferaceae</taxon>
        <taxon>Microbulbifer</taxon>
    </lineage>
</organism>
<keyword evidence="1" id="KW-0031">Aminopeptidase</keyword>
<keyword evidence="1" id="KW-0645">Protease</keyword>
<dbReference type="Proteomes" id="UP001321520">
    <property type="component" value="Chromosome"/>
</dbReference>
<evidence type="ECO:0000313" key="2">
    <source>
        <dbReference type="Proteomes" id="UP001321520"/>
    </source>
</evidence>